<evidence type="ECO:0000313" key="3">
    <source>
        <dbReference type="EMBL" id="RXH99297.1"/>
    </source>
</evidence>
<dbReference type="STRING" id="3750.A0A498JWG2"/>
<protein>
    <recommendedName>
        <fullName evidence="2">EF-hand domain-containing protein</fullName>
    </recommendedName>
</protein>
<dbReference type="Gene3D" id="1.10.238.10">
    <property type="entry name" value="EF-hand"/>
    <property type="match status" value="2"/>
</dbReference>
<dbReference type="SUPFAM" id="SSF47473">
    <property type="entry name" value="EF-hand"/>
    <property type="match status" value="1"/>
</dbReference>
<keyword evidence="1" id="KW-0106">Calcium</keyword>
<keyword evidence="4" id="KW-1185">Reference proteome</keyword>
<dbReference type="Proteomes" id="UP000290289">
    <property type="component" value="Chromosome 5"/>
</dbReference>
<proteinExistence type="predicted"/>
<evidence type="ECO:0000313" key="4">
    <source>
        <dbReference type="Proteomes" id="UP000290289"/>
    </source>
</evidence>
<dbReference type="InterPro" id="IPR011992">
    <property type="entry name" value="EF-hand-dom_pair"/>
</dbReference>
<dbReference type="InterPro" id="IPR044205">
    <property type="entry name" value="KIC/PBP1/KRP1"/>
</dbReference>
<reference evidence="3 4" key="1">
    <citation type="submission" date="2018-10" db="EMBL/GenBank/DDBJ databases">
        <title>A high-quality apple genome assembly.</title>
        <authorList>
            <person name="Hu J."/>
        </authorList>
    </citation>
    <scope>NUCLEOTIDE SEQUENCE [LARGE SCALE GENOMIC DNA]</scope>
    <source>
        <strain evidence="4">cv. HFTH1</strain>
        <tissue evidence="3">Young leaf</tissue>
    </source>
</reference>
<evidence type="ECO:0000259" key="2">
    <source>
        <dbReference type="PROSITE" id="PS50222"/>
    </source>
</evidence>
<dbReference type="EMBL" id="RDQH01000331">
    <property type="protein sequence ID" value="RXH99297.1"/>
    <property type="molecule type" value="Genomic_DNA"/>
</dbReference>
<dbReference type="InterPro" id="IPR018247">
    <property type="entry name" value="EF_Hand_1_Ca_BS"/>
</dbReference>
<evidence type="ECO:0000256" key="1">
    <source>
        <dbReference type="ARBA" id="ARBA00022837"/>
    </source>
</evidence>
<accession>A0A498JWG2</accession>
<dbReference type="PANTHER" id="PTHR47319">
    <property type="entry name" value="CALCIUM-BINDING PROTEIN KIC"/>
    <property type="match status" value="1"/>
</dbReference>
<gene>
    <name evidence="3" type="ORF">DVH24_011622</name>
</gene>
<feature type="domain" description="EF-hand" evidence="2">
    <location>
        <begin position="63"/>
        <end position="98"/>
    </location>
</feature>
<dbReference type="PROSITE" id="PS00018">
    <property type="entry name" value="EF_HAND_1"/>
    <property type="match status" value="1"/>
</dbReference>
<dbReference type="PANTHER" id="PTHR47319:SF5">
    <property type="entry name" value="CALCIUM-BINDING EF-HAND PROTEIN"/>
    <property type="match status" value="1"/>
</dbReference>
<name>A0A498JWG2_MALDO</name>
<dbReference type="SMART" id="SM00054">
    <property type="entry name" value="EFh"/>
    <property type="match status" value="2"/>
</dbReference>
<dbReference type="AlphaFoldDB" id="A0A498JWG2"/>
<sequence>MASRSSNGVVFEDFFPTMVQRLGAEGFMKELCNGFRLLMDEKKGVITFESLKRNSALLGLHGMSDEELRCMLREGDLDGDGCLSEMEFSTLMVRLSPDLMQTSRELMEEALLISFHGREIGSRRVHEGAVQRVSVVKGWRERRDHIRELEEKLCIVGVAWDDEELRCMLREGDLDGDGSLNEMGFCTLMFRLSPALMETSKDFLEEALAFDFYHG</sequence>
<dbReference type="InterPro" id="IPR002048">
    <property type="entry name" value="EF_hand_dom"/>
</dbReference>
<comment type="caution">
    <text evidence="3">The sequence shown here is derived from an EMBL/GenBank/DDBJ whole genome shotgun (WGS) entry which is preliminary data.</text>
</comment>
<dbReference type="GO" id="GO:0005509">
    <property type="term" value="F:calcium ion binding"/>
    <property type="evidence" value="ECO:0007669"/>
    <property type="project" value="InterPro"/>
</dbReference>
<dbReference type="Pfam" id="PF13833">
    <property type="entry name" value="EF-hand_8"/>
    <property type="match status" value="2"/>
</dbReference>
<dbReference type="PROSITE" id="PS50222">
    <property type="entry name" value="EF_HAND_2"/>
    <property type="match status" value="1"/>
</dbReference>
<organism evidence="3 4">
    <name type="scientific">Malus domestica</name>
    <name type="common">Apple</name>
    <name type="synonym">Pyrus malus</name>
    <dbReference type="NCBI Taxonomy" id="3750"/>
    <lineage>
        <taxon>Eukaryota</taxon>
        <taxon>Viridiplantae</taxon>
        <taxon>Streptophyta</taxon>
        <taxon>Embryophyta</taxon>
        <taxon>Tracheophyta</taxon>
        <taxon>Spermatophyta</taxon>
        <taxon>Magnoliopsida</taxon>
        <taxon>eudicotyledons</taxon>
        <taxon>Gunneridae</taxon>
        <taxon>Pentapetalae</taxon>
        <taxon>rosids</taxon>
        <taxon>fabids</taxon>
        <taxon>Rosales</taxon>
        <taxon>Rosaceae</taxon>
        <taxon>Amygdaloideae</taxon>
        <taxon>Maleae</taxon>
        <taxon>Malus</taxon>
    </lineage>
</organism>